<dbReference type="GO" id="GO:0022857">
    <property type="term" value="F:transmembrane transporter activity"/>
    <property type="evidence" value="ECO:0007669"/>
    <property type="project" value="InterPro"/>
</dbReference>
<feature type="domain" description="Major facilitator superfamily (MFS) profile" evidence="5">
    <location>
        <begin position="308"/>
        <end position="700"/>
    </location>
</feature>
<feature type="transmembrane region" description="Helical" evidence="4">
    <location>
        <begin position="376"/>
        <end position="394"/>
    </location>
</feature>
<organism evidence="6 7">
    <name type="scientific">Orbilia ellipsospora</name>
    <dbReference type="NCBI Taxonomy" id="2528407"/>
    <lineage>
        <taxon>Eukaryota</taxon>
        <taxon>Fungi</taxon>
        <taxon>Dikarya</taxon>
        <taxon>Ascomycota</taxon>
        <taxon>Pezizomycotina</taxon>
        <taxon>Orbiliomycetes</taxon>
        <taxon>Orbiliales</taxon>
        <taxon>Orbiliaceae</taxon>
        <taxon>Orbilia</taxon>
    </lineage>
</organism>
<dbReference type="InterPro" id="IPR011701">
    <property type="entry name" value="MFS"/>
</dbReference>
<dbReference type="PROSITE" id="PS50850">
    <property type="entry name" value="MFS"/>
    <property type="match status" value="1"/>
</dbReference>
<gene>
    <name evidence="6" type="ORF">TWF694_005616</name>
</gene>
<dbReference type="Pfam" id="PF07690">
    <property type="entry name" value="MFS_1"/>
    <property type="match status" value="1"/>
</dbReference>
<feature type="region of interest" description="Disordered" evidence="3">
    <location>
        <begin position="255"/>
        <end position="287"/>
    </location>
</feature>
<protein>
    <recommendedName>
        <fullName evidence="5">Major facilitator superfamily (MFS) profile domain-containing protein</fullName>
    </recommendedName>
</protein>
<feature type="transmembrane region" description="Helical" evidence="4">
    <location>
        <begin position="434"/>
        <end position="455"/>
    </location>
</feature>
<dbReference type="PANTHER" id="PTHR11360">
    <property type="entry name" value="MONOCARBOXYLATE TRANSPORTER"/>
    <property type="match status" value="1"/>
</dbReference>
<feature type="region of interest" description="Disordered" evidence="3">
    <location>
        <begin position="67"/>
        <end position="113"/>
    </location>
</feature>
<feature type="region of interest" description="Disordered" evidence="3">
    <location>
        <begin position="133"/>
        <end position="176"/>
    </location>
</feature>
<dbReference type="InterPro" id="IPR020846">
    <property type="entry name" value="MFS_dom"/>
</dbReference>
<comment type="subcellular location">
    <subcellularLocation>
        <location evidence="1">Membrane</location>
        <topology evidence="1">Multi-pass membrane protein</topology>
    </subcellularLocation>
</comment>
<dbReference type="CDD" id="cd17352">
    <property type="entry name" value="MFS_MCT_SLC16"/>
    <property type="match status" value="1"/>
</dbReference>
<dbReference type="Proteomes" id="UP001365542">
    <property type="component" value="Unassembled WGS sequence"/>
</dbReference>
<reference evidence="6 7" key="1">
    <citation type="submission" date="2019-10" db="EMBL/GenBank/DDBJ databases">
        <authorList>
            <person name="Palmer J.M."/>
        </authorList>
    </citation>
    <scope>NUCLEOTIDE SEQUENCE [LARGE SCALE GENOMIC DNA]</scope>
    <source>
        <strain evidence="6 7">TWF694</strain>
    </source>
</reference>
<dbReference type="PANTHER" id="PTHR11360:SF234">
    <property type="entry name" value="MFS-TYPE TRANSPORTER DBAD-RELATED"/>
    <property type="match status" value="1"/>
</dbReference>
<keyword evidence="4" id="KW-0812">Transmembrane</keyword>
<feature type="transmembrane region" description="Helical" evidence="4">
    <location>
        <begin position="549"/>
        <end position="569"/>
    </location>
</feature>
<dbReference type="InterPro" id="IPR050327">
    <property type="entry name" value="Proton-linked_MCT"/>
</dbReference>
<keyword evidence="7" id="KW-1185">Reference proteome</keyword>
<keyword evidence="4" id="KW-1133">Transmembrane helix</keyword>
<feature type="transmembrane region" description="Helical" evidence="4">
    <location>
        <begin position="602"/>
        <end position="627"/>
    </location>
</feature>
<evidence type="ECO:0000256" key="1">
    <source>
        <dbReference type="ARBA" id="ARBA00004141"/>
    </source>
</evidence>
<feature type="transmembrane region" description="Helical" evidence="4">
    <location>
        <begin position="467"/>
        <end position="488"/>
    </location>
</feature>
<feature type="compositionally biased region" description="Basic and acidic residues" evidence="3">
    <location>
        <begin position="69"/>
        <end position="81"/>
    </location>
</feature>
<dbReference type="Gene3D" id="1.20.1250.20">
    <property type="entry name" value="MFS general substrate transporter like domains"/>
    <property type="match status" value="1"/>
</dbReference>
<proteinExistence type="inferred from homology"/>
<keyword evidence="4" id="KW-0472">Membrane</keyword>
<feature type="transmembrane region" description="Helical" evidence="4">
    <location>
        <begin position="576"/>
        <end position="596"/>
    </location>
</feature>
<evidence type="ECO:0000313" key="7">
    <source>
        <dbReference type="Proteomes" id="UP001365542"/>
    </source>
</evidence>
<feature type="compositionally biased region" description="Basic and acidic residues" evidence="3">
    <location>
        <begin position="88"/>
        <end position="113"/>
    </location>
</feature>
<name>A0AAV9WUY1_9PEZI</name>
<feature type="transmembrane region" description="Helical" evidence="4">
    <location>
        <begin position="509"/>
        <end position="529"/>
    </location>
</feature>
<evidence type="ECO:0000256" key="2">
    <source>
        <dbReference type="ARBA" id="ARBA00006727"/>
    </source>
</evidence>
<comment type="caution">
    <text evidence="6">The sequence shown here is derived from an EMBL/GenBank/DDBJ whole genome shotgun (WGS) entry which is preliminary data.</text>
</comment>
<dbReference type="EMBL" id="JAVHJO010000017">
    <property type="protein sequence ID" value="KAK6525482.1"/>
    <property type="molecule type" value="Genomic_DNA"/>
</dbReference>
<evidence type="ECO:0000259" key="5">
    <source>
        <dbReference type="PROSITE" id="PS50850"/>
    </source>
</evidence>
<evidence type="ECO:0000313" key="6">
    <source>
        <dbReference type="EMBL" id="KAK6525482.1"/>
    </source>
</evidence>
<sequence length="701" mass="77528">MRADRHLAKASSSDTTLRSPSPPRTTSPFSLPIQGTLGPSSHLDTEKRPYSACSFASTATSVELTSYESHVESPLHTREQRSQYLPEVLERERRARQREDDEHTRRGQEIHRMRQFQKELEGSNRLSTVVQAFDQQQQQDRDREQQFDPEASPRQRQDSIASTLGTESELPLSYQPHRIRSVSSAGQLSNPVTRNSIVSSSLKRVSRAMTFSGRTDSLQFDHYSRRQRDISLSQKADLTALKTSDASTKSYLNLTSKSSTMNGDDDDSHSSRPHHKSEDDSIFSRFPDEAQRNPGEITYPDGGFHAWVQVFAAFLLLCTGWGIVVSYGVFETYYSGLSPPLANSALTSLIGSIQAFLLLFVGFFTGRLYDGGHFRLIMSVGSILMWVGLFATGFCEMTYWKILLCQGVITGTGMGFLFTPSVAVVSTYFYRRRALANGFVASGSSVGGIVFPILTRKLIPALGFRNTMIVNSFIVLSLLILSNLILSPRKDIPPRTKGPMVDVKSFKDPTYMLFVFGMLAAFSGLYMPFFYVEVWADKMGFQKHGLETFYLVSILNGASTFGRVVPNFIADRIGSINMQIPAMIISGVLILCWLPIYSFNGLIAFVVLYGFFSGVFISLPPASVASITPDVTYFGVRMGMMFSIASVGSLTGTPISGALIHAQGGSLDAARIWSGCIMLFSATLIGAARLNASGLKWKYKI</sequence>
<feature type="transmembrane region" description="Helical" evidence="4">
    <location>
        <begin position="306"/>
        <end position="330"/>
    </location>
</feature>
<evidence type="ECO:0000256" key="4">
    <source>
        <dbReference type="SAM" id="Phobius"/>
    </source>
</evidence>
<evidence type="ECO:0000256" key="3">
    <source>
        <dbReference type="SAM" id="MobiDB-lite"/>
    </source>
</evidence>
<feature type="transmembrane region" description="Helical" evidence="4">
    <location>
        <begin position="400"/>
        <end position="422"/>
    </location>
</feature>
<dbReference type="GO" id="GO:0016020">
    <property type="term" value="C:membrane"/>
    <property type="evidence" value="ECO:0007669"/>
    <property type="project" value="UniProtKB-SubCell"/>
</dbReference>
<feature type="region of interest" description="Disordered" evidence="3">
    <location>
        <begin position="1"/>
        <end position="47"/>
    </location>
</feature>
<dbReference type="InterPro" id="IPR036259">
    <property type="entry name" value="MFS_trans_sf"/>
</dbReference>
<feature type="transmembrane region" description="Helical" evidence="4">
    <location>
        <begin position="639"/>
        <end position="660"/>
    </location>
</feature>
<feature type="compositionally biased region" description="Basic and acidic residues" evidence="3">
    <location>
        <begin position="139"/>
        <end position="157"/>
    </location>
</feature>
<comment type="similarity">
    <text evidence="2">Belongs to the major facilitator superfamily. Monocarboxylate porter (TC 2.A.1.13) family.</text>
</comment>
<dbReference type="SUPFAM" id="SSF103473">
    <property type="entry name" value="MFS general substrate transporter"/>
    <property type="match status" value="1"/>
</dbReference>
<accession>A0AAV9WUY1</accession>
<dbReference type="AlphaFoldDB" id="A0AAV9WUY1"/>
<feature type="transmembrane region" description="Helical" evidence="4">
    <location>
        <begin position="672"/>
        <end position="692"/>
    </location>
</feature>
<feature type="transmembrane region" description="Helical" evidence="4">
    <location>
        <begin position="342"/>
        <end position="364"/>
    </location>
</feature>